<evidence type="ECO:0000259" key="5">
    <source>
        <dbReference type="PROSITE" id="PS51063"/>
    </source>
</evidence>
<accession>A0ABY7J3F1</accession>
<dbReference type="InterPro" id="IPR014710">
    <property type="entry name" value="RmlC-like_jellyroll"/>
</dbReference>
<feature type="domain" description="Cyclic nucleotide-binding" evidence="4">
    <location>
        <begin position="3"/>
        <end position="106"/>
    </location>
</feature>
<dbReference type="EMBL" id="CP114203">
    <property type="protein sequence ID" value="WAU05515.1"/>
    <property type="molecule type" value="Genomic_DNA"/>
</dbReference>
<sequence>MNFRQLVPAEAWQDLINRGQRRTYRRGSILLSQGESPSSVIALAEGTVKVVQVTEAGDSLTLTLRGAGEALGEMGAILDRPRSATVQAVSACVGYILASHAFRGYLERYQLATAVYRLAVDRMQHIERLRTDLASLPPSARMARVVVHLTREVGRPQGDGLLVELGMPREELAAMAAMSRSSAAPVLSQLQAAGILSLGRSQILVRDTARLELAARAANPRDDHTL</sequence>
<keyword evidence="1" id="KW-0805">Transcription regulation</keyword>
<evidence type="ECO:0000256" key="3">
    <source>
        <dbReference type="ARBA" id="ARBA00023163"/>
    </source>
</evidence>
<reference evidence="6 7" key="1">
    <citation type="submission" date="2022-12" db="EMBL/GenBank/DDBJ databases">
        <authorList>
            <person name="Ruckert C."/>
            <person name="Busche T."/>
            <person name="Kalinowski J."/>
            <person name="Wittmann C."/>
        </authorList>
    </citation>
    <scope>NUCLEOTIDE SEQUENCE [LARGE SCALE GENOMIC DNA]</scope>
    <source>
        <strain evidence="6 7">DSM 40276</strain>
    </source>
</reference>
<dbReference type="PROSITE" id="PS51063">
    <property type="entry name" value="HTH_CRP_2"/>
    <property type="match status" value="1"/>
</dbReference>
<dbReference type="SMART" id="SM00419">
    <property type="entry name" value="HTH_CRP"/>
    <property type="match status" value="1"/>
</dbReference>
<dbReference type="RefSeq" id="WP_277411682.1">
    <property type="nucleotide sequence ID" value="NZ_CP114203.1"/>
</dbReference>
<dbReference type="SMART" id="SM00100">
    <property type="entry name" value="cNMP"/>
    <property type="match status" value="1"/>
</dbReference>
<protein>
    <submittedName>
        <fullName evidence="6">Crp/Fnr family transcriptional regulator</fullName>
    </submittedName>
</protein>
<dbReference type="InterPro" id="IPR050397">
    <property type="entry name" value="Env_Response_Regulators"/>
</dbReference>
<organism evidence="6 7">
    <name type="scientific">Streptomyces nigrescens</name>
    <dbReference type="NCBI Taxonomy" id="1920"/>
    <lineage>
        <taxon>Bacteria</taxon>
        <taxon>Bacillati</taxon>
        <taxon>Actinomycetota</taxon>
        <taxon>Actinomycetes</taxon>
        <taxon>Kitasatosporales</taxon>
        <taxon>Streptomycetaceae</taxon>
        <taxon>Streptomyces</taxon>
    </lineage>
</organism>
<dbReference type="SUPFAM" id="SSF46785">
    <property type="entry name" value="Winged helix' DNA-binding domain"/>
    <property type="match status" value="1"/>
</dbReference>
<evidence type="ECO:0000313" key="7">
    <source>
        <dbReference type="Proteomes" id="UP001210169"/>
    </source>
</evidence>
<dbReference type="PANTHER" id="PTHR24567:SF68">
    <property type="entry name" value="DNA-BINDING TRANSCRIPTIONAL DUAL REGULATOR CRP"/>
    <property type="match status" value="1"/>
</dbReference>
<dbReference type="Gene3D" id="2.60.120.10">
    <property type="entry name" value="Jelly Rolls"/>
    <property type="match status" value="1"/>
</dbReference>
<dbReference type="InterPro" id="IPR012318">
    <property type="entry name" value="HTH_CRP"/>
</dbReference>
<dbReference type="InterPro" id="IPR036390">
    <property type="entry name" value="WH_DNA-bd_sf"/>
</dbReference>
<dbReference type="PROSITE" id="PS50042">
    <property type="entry name" value="CNMP_BINDING_3"/>
    <property type="match status" value="1"/>
</dbReference>
<keyword evidence="2" id="KW-0238">DNA-binding</keyword>
<dbReference type="InterPro" id="IPR018490">
    <property type="entry name" value="cNMP-bd_dom_sf"/>
</dbReference>
<evidence type="ECO:0000256" key="2">
    <source>
        <dbReference type="ARBA" id="ARBA00023125"/>
    </source>
</evidence>
<dbReference type="InterPro" id="IPR000595">
    <property type="entry name" value="cNMP-bd_dom"/>
</dbReference>
<evidence type="ECO:0000256" key="1">
    <source>
        <dbReference type="ARBA" id="ARBA00023015"/>
    </source>
</evidence>
<gene>
    <name evidence="6" type="ORF">STRNI_003894</name>
</gene>
<dbReference type="SUPFAM" id="SSF51206">
    <property type="entry name" value="cAMP-binding domain-like"/>
    <property type="match status" value="1"/>
</dbReference>
<dbReference type="PANTHER" id="PTHR24567">
    <property type="entry name" value="CRP FAMILY TRANSCRIPTIONAL REGULATORY PROTEIN"/>
    <property type="match status" value="1"/>
</dbReference>
<proteinExistence type="predicted"/>
<name>A0ABY7J3F1_STRNI</name>
<feature type="domain" description="HTH crp-type" evidence="5">
    <location>
        <begin position="136"/>
        <end position="209"/>
    </location>
</feature>
<dbReference type="Pfam" id="PF00027">
    <property type="entry name" value="cNMP_binding"/>
    <property type="match status" value="1"/>
</dbReference>
<dbReference type="GeneID" id="301333063"/>
<keyword evidence="7" id="KW-1185">Reference proteome</keyword>
<dbReference type="Proteomes" id="UP001210169">
    <property type="component" value="Chromosome"/>
</dbReference>
<evidence type="ECO:0000313" key="6">
    <source>
        <dbReference type="EMBL" id="WAU05515.1"/>
    </source>
</evidence>
<dbReference type="CDD" id="cd00038">
    <property type="entry name" value="CAP_ED"/>
    <property type="match status" value="1"/>
</dbReference>
<dbReference type="Pfam" id="PF13545">
    <property type="entry name" value="HTH_Crp_2"/>
    <property type="match status" value="1"/>
</dbReference>
<evidence type="ECO:0000259" key="4">
    <source>
        <dbReference type="PROSITE" id="PS50042"/>
    </source>
</evidence>
<keyword evidence="3" id="KW-0804">Transcription</keyword>